<name>A0A7X6DP29_9BACT</name>
<reference evidence="15 16" key="1">
    <citation type="journal article" date="2020" name="Nature">
        <title>Bacterial chemolithoautotrophy via manganese oxidation.</title>
        <authorList>
            <person name="Yu H."/>
            <person name="Leadbetter J.R."/>
        </authorList>
    </citation>
    <scope>NUCLEOTIDE SEQUENCE [LARGE SCALE GENOMIC DNA]</scope>
    <source>
        <strain evidence="15 16">Mn-1</strain>
    </source>
</reference>
<dbReference type="InterPro" id="IPR045031">
    <property type="entry name" value="DHP_synth-like"/>
</dbReference>
<proteinExistence type="inferred from homology"/>
<comment type="function">
    <text evidence="12">Catalyzes the condensation of para-aminobenzoate (pABA) with 6-hydroxymethyl-7,8-dihydropterin diphosphate (DHPt-PP) to form 7,8-dihydropteroate (H2Pte), the immediate precursor of folate derivatives.</text>
</comment>
<evidence type="ECO:0000256" key="7">
    <source>
        <dbReference type="ARBA" id="ARBA00022679"/>
    </source>
</evidence>
<evidence type="ECO:0000256" key="8">
    <source>
        <dbReference type="ARBA" id="ARBA00022723"/>
    </source>
</evidence>
<dbReference type="PANTHER" id="PTHR20941:SF1">
    <property type="entry name" value="FOLIC ACID SYNTHESIS PROTEIN FOL1"/>
    <property type="match status" value="1"/>
</dbReference>
<dbReference type="GO" id="GO:0046654">
    <property type="term" value="P:tetrahydrofolate biosynthetic process"/>
    <property type="evidence" value="ECO:0007669"/>
    <property type="project" value="UniProtKB-UniPathway"/>
</dbReference>
<dbReference type="FunFam" id="3.20.20.20:FF:000006">
    <property type="entry name" value="Dihydropteroate synthase"/>
    <property type="match status" value="1"/>
</dbReference>
<comment type="cofactor">
    <cofactor evidence="2 12">
        <name>Mg(2+)</name>
        <dbReference type="ChEBI" id="CHEBI:18420"/>
    </cofactor>
</comment>
<evidence type="ECO:0000259" key="14">
    <source>
        <dbReference type="PROSITE" id="PS50972"/>
    </source>
</evidence>
<keyword evidence="16" id="KW-1185">Reference proteome</keyword>
<comment type="caution">
    <text evidence="15">The sequence shown here is derived from an EMBL/GenBank/DDBJ whole genome shotgun (WGS) entry which is preliminary data.</text>
</comment>
<comment type="similarity">
    <text evidence="4 12">Belongs to the DHPS family.</text>
</comment>
<comment type="pathway">
    <text evidence="3 12">Cofactor biosynthesis; tetrahydrofolate biosynthesis; 7,8-dihydrofolate from 2-amino-4-hydroxy-6-hydroxymethyl-7,8-dihydropteridine diphosphate and 4-aminobenzoate: step 1/2.</text>
</comment>
<dbReference type="EMBL" id="VTOW01000001">
    <property type="protein sequence ID" value="NKE70682.1"/>
    <property type="molecule type" value="Genomic_DNA"/>
</dbReference>
<dbReference type="PANTHER" id="PTHR20941">
    <property type="entry name" value="FOLATE SYNTHESIS PROTEINS"/>
    <property type="match status" value="1"/>
</dbReference>
<evidence type="ECO:0000313" key="16">
    <source>
        <dbReference type="Proteomes" id="UP000534783"/>
    </source>
</evidence>
<evidence type="ECO:0000256" key="13">
    <source>
        <dbReference type="SAM" id="MobiDB-lite"/>
    </source>
</evidence>
<organism evidence="15 16">
    <name type="scientific">Candidatus Manganitrophus noduliformans</name>
    <dbReference type="NCBI Taxonomy" id="2606439"/>
    <lineage>
        <taxon>Bacteria</taxon>
        <taxon>Pseudomonadati</taxon>
        <taxon>Nitrospirota</taxon>
        <taxon>Nitrospiria</taxon>
        <taxon>Candidatus Troglogloeales</taxon>
        <taxon>Candidatus Manganitrophaceae</taxon>
        <taxon>Candidatus Manganitrophus</taxon>
    </lineage>
</organism>
<dbReference type="NCBIfam" id="TIGR01496">
    <property type="entry name" value="DHPS"/>
    <property type="match status" value="1"/>
</dbReference>
<dbReference type="RefSeq" id="WP_168058920.1">
    <property type="nucleotide sequence ID" value="NZ_VTOW01000001.1"/>
</dbReference>
<keyword evidence="9 12" id="KW-0460">Magnesium</keyword>
<feature type="domain" description="Pterin-binding" evidence="14">
    <location>
        <begin position="57"/>
        <end position="310"/>
    </location>
</feature>
<comment type="catalytic activity">
    <reaction evidence="1">
        <text>(7,8-dihydropterin-6-yl)methyl diphosphate + 4-aminobenzoate = 7,8-dihydropteroate + diphosphate</text>
        <dbReference type="Rhea" id="RHEA:19949"/>
        <dbReference type="ChEBI" id="CHEBI:17836"/>
        <dbReference type="ChEBI" id="CHEBI:17839"/>
        <dbReference type="ChEBI" id="CHEBI:33019"/>
        <dbReference type="ChEBI" id="CHEBI:72950"/>
        <dbReference type="EC" id="2.5.1.15"/>
    </reaction>
</comment>
<dbReference type="Gene3D" id="3.20.20.20">
    <property type="entry name" value="Dihydropteroate synthase-like"/>
    <property type="match status" value="1"/>
</dbReference>
<evidence type="ECO:0000256" key="9">
    <source>
        <dbReference type="ARBA" id="ARBA00022842"/>
    </source>
</evidence>
<dbReference type="AlphaFoldDB" id="A0A7X6DP29"/>
<protein>
    <recommendedName>
        <fullName evidence="6 12">Dihydropteroate synthase</fullName>
        <shortName evidence="12">DHPS</shortName>
        <ecNumber evidence="5 12">2.5.1.15</ecNumber>
    </recommendedName>
    <alternativeName>
        <fullName evidence="11 12">Dihydropteroate pyrophosphorylase</fullName>
    </alternativeName>
</protein>
<gene>
    <name evidence="15" type="primary">folP</name>
    <name evidence="15" type="ORF">MNODULE_08025</name>
</gene>
<dbReference type="GO" id="GO:0005829">
    <property type="term" value="C:cytosol"/>
    <property type="evidence" value="ECO:0007669"/>
    <property type="project" value="TreeGrafter"/>
</dbReference>
<evidence type="ECO:0000256" key="12">
    <source>
        <dbReference type="RuleBase" id="RU361205"/>
    </source>
</evidence>
<evidence type="ECO:0000256" key="11">
    <source>
        <dbReference type="ARBA" id="ARBA00030193"/>
    </source>
</evidence>
<keyword evidence="7 12" id="KW-0808">Transferase</keyword>
<dbReference type="PROSITE" id="PS00793">
    <property type="entry name" value="DHPS_2"/>
    <property type="match status" value="1"/>
</dbReference>
<dbReference type="Proteomes" id="UP000534783">
    <property type="component" value="Unassembled WGS sequence"/>
</dbReference>
<feature type="compositionally biased region" description="Polar residues" evidence="13">
    <location>
        <begin position="1"/>
        <end position="11"/>
    </location>
</feature>
<evidence type="ECO:0000256" key="5">
    <source>
        <dbReference type="ARBA" id="ARBA00012458"/>
    </source>
</evidence>
<feature type="region of interest" description="Disordered" evidence="13">
    <location>
        <begin position="1"/>
        <end position="39"/>
    </location>
</feature>
<keyword evidence="10 12" id="KW-0289">Folate biosynthesis</keyword>
<dbReference type="GO" id="GO:0046872">
    <property type="term" value="F:metal ion binding"/>
    <property type="evidence" value="ECO:0007669"/>
    <property type="project" value="UniProtKB-KW"/>
</dbReference>
<sequence length="322" mass="35354">MSNEEPVSSPKTKGRDGFFVSSPQKGAALNHRRSPRSKKQAGIWHCGDYRLNYARRPLIMAVLNVTPDSFSDGGHFFDPDQAVEQALRMEGEGADLIDIGGESTRPGATPVSVEEEARRVVPVVERLAKQLAIPISIDTTKSEVARRAIEAGASIINDVSGFMRDPHMLSVAASGKTGLVIMHTKGTPQTMQRRPRYHDLIGEIRRFLNERIDAAVFHRIPQNRIAVDPGIGFGKTANHNLKILHRLGDFADLGVPLLVGPSRKSFIGRILDLPPSERLEGTAAAAAIAVFQGARIIRVHDIKPLARVVQVAEAIRREERNR</sequence>
<evidence type="ECO:0000313" key="15">
    <source>
        <dbReference type="EMBL" id="NKE70682.1"/>
    </source>
</evidence>
<dbReference type="Pfam" id="PF00809">
    <property type="entry name" value="Pterin_bind"/>
    <property type="match status" value="1"/>
</dbReference>
<dbReference type="InterPro" id="IPR011005">
    <property type="entry name" value="Dihydropteroate_synth-like_sf"/>
</dbReference>
<dbReference type="GO" id="GO:0046656">
    <property type="term" value="P:folic acid biosynthetic process"/>
    <property type="evidence" value="ECO:0007669"/>
    <property type="project" value="UniProtKB-KW"/>
</dbReference>
<evidence type="ECO:0000256" key="4">
    <source>
        <dbReference type="ARBA" id="ARBA00009503"/>
    </source>
</evidence>
<dbReference type="EC" id="2.5.1.15" evidence="5 12"/>
<evidence type="ECO:0000256" key="1">
    <source>
        <dbReference type="ARBA" id="ARBA00000012"/>
    </source>
</evidence>
<dbReference type="SUPFAM" id="SSF51717">
    <property type="entry name" value="Dihydropteroate synthetase-like"/>
    <property type="match status" value="1"/>
</dbReference>
<evidence type="ECO:0000256" key="3">
    <source>
        <dbReference type="ARBA" id="ARBA00004763"/>
    </source>
</evidence>
<keyword evidence="8 12" id="KW-0479">Metal-binding</keyword>
<dbReference type="CDD" id="cd00739">
    <property type="entry name" value="DHPS"/>
    <property type="match status" value="1"/>
</dbReference>
<evidence type="ECO:0000256" key="10">
    <source>
        <dbReference type="ARBA" id="ARBA00022909"/>
    </source>
</evidence>
<accession>A0A7X6DP29</accession>
<evidence type="ECO:0000256" key="2">
    <source>
        <dbReference type="ARBA" id="ARBA00001946"/>
    </source>
</evidence>
<feature type="compositionally biased region" description="Basic residues" evidence="13">
    <location>
        <begin position="30"/>
        <end position="39"/>
    </location>
</feature>
<dbReference type="PROSITE" id="PS50972">
    <property type="entry name" value="PTERIN_BINDING"/>
    <property type="match status" value="1"/>
</dbReference>
<dbReference type="UniPathway" id="UPA00077">
    <property type="reaction ID" value="UER00156"/>
</dbReference>
<dbReference type="InterPro" id="IPR006390">
    <property type="entry name" value="DHP_synth_dom"/>
</dbReference>
<dbReference type="InterPro" id="IPR000489">
    <property type="entry name" value="Pterin-binding_dom"/>
</dbReference>
<dbReference type="GO" id="GO:0004156">
    <property type="term" value="F:dihydropteroate synthase activity"/>
    <property type="evidence" value="ECO:0007669"/>
    <property type="project" value="UniProtKB-EC"/>
</dbReference>
<dbReference type="PROSITE" id="PS00792">
    <property type="entry name" value="DHPS_1"/>
    <property type="match status" value="1"/>
</dbReference>
<evidence type="ECO:0000256" key="6">
    <source>
        <dbReference type="ARBA" id="ARBA00016919"/>
    </source>
</evidence>